<dbReference type="InterPro" id="IPR006091">
    <property type="entry name" value="Acyl-CoA_Oxase/DH_mid-dom"/>
</dbReference>
<dbReference type="Pfam" id="PF22924">
    <property type="entry name" value="ACOX_C_alpha1"/>
    <property type="match status" value="1"/>
</dbReference>
<keyword evidence="7 25" id="KW-0274">FAD</keyword>
<evidence type="ECO:0000259" key="28">
    <source>
        <dbReference type="Pfam" id="PF01756"/>
    </source>
</evidence>
<reference evidence="32" key="3">
    <citation type="submission" date="2025-09" db="UniProtKB">
        <authorList>
            <consortium name="Ensembl"/>
        </authorList>
    </citation>
    <scope>IDENTIFICATION</scope>
</reference>
<comment type="catalytic activity">
    <reaction evidence="24">
        <text>tetradecanoyl-CoA + O2 = (2E)-tetradecenoyl-CoA + H2O2</text>
        <dbReference type="Rhea" id="RHEA:40183"/>
        <dbReference type="ChEBI" id="CHEBI:15379"/>
        <dbReference type="ChEBI" id="CHEBI:16240"/>
        <dbReference type="ChEBI" id="CHEBI:57385"/>
        <dbReference type="ChEBI" id="CHEBI:61405"/>
    </reaction>
    <physiologicalReaction direction="left-to-right" evidence="24">
        <dbReference type="Rhea" id="RHEA:40184"/>
    </physiologicalReaction>
</comment>
<proteinExistence type="inferred from homology"/>
<comment type="cofactor">
    <cofactor evidence="1">
        <name>FAD</name>
        <dbReference type="ChEBI" id="CHEBI:57692"/>
    </cofactor>
</comment>
<dbReference type="InterPro" id="IPR012258">
    <property type="entry name" value="Acyl-CoA_oxidase"/>
</dbReference>
<evidence type="ECO:0000259" key="30">
    <source>
        <dbReference type="Pfam" id="PF14749"/>
    </source>
</evidence>
<evidence type="ECO:0000256" key="4">
    <source>
        <dbReference type="ARBA" id="ARBA00006288"/>
    </source>
</evidence>
<dbReference type="CDD" id="cd01150">
    <property type="entry name" value="AXO"/>
    <property type="match status" value="1"/>
</dbReference>
<evidence type="ECO:0000256" key="10">
    <source>
        <dbReference type="ARBA" id="ARBA00023098"/>
    </source>
</evidence>
<evidence type="ECO:0000256" key="6">
    <source>
        <dbReference type="ARBA" id="ARBA00022630"/>
    </source>
</evidence>
<dbReference type="FunFam" id="1.20.140.10:FF:000005">
    <property type="entry name" value="Acyl-coenzyme A oxidase"/>
    <property type="match status" value="1"/>
</dbReference>
<feature type="binding site" evidence="27">
    <location>
        <position position="153"/>
    </location>
    <ligand>
        <name>FAD</name>
        <dbReference type="ChEBI" id="CHEBI:57692"/>
    </ligand>
</feature>
<protein>
    <recommendedName>
        <fullName evidence="25">Acyl-coenzyme A oxidase</fullName>
    </recommendedName>
</protein>
<comment type="subcellular location">
    <subcellularLocation>
        <location evidence="2">Peroxisome</location>
    </subcellularLocation>
</comment>
<sequence length="630" mass="71228">LIFWRWFCPITHGAMNPDILRERQKATFDVEKLTHILDGAPEKTRRRREIQSLVLSDPDFQHEDPNFMSRSDRYDLAVKKSAQMILKLREYGIADPEEILCYKSLYRGNRHEALGLHFVMFLPTLYSQCDPQQFQKWVPLAESFQVLGTYAQTEMGHGTHLRGLETTATYDPATQEFVLNSPTVSSIKWWPGALGKTSNYAIVLAQLYTQGNCHGLHAFIVPIRDMNTHEPLPGIVVGDIGPKFGFHEVDNGFLKLENVRIPRDNMLMKYSKVEPDGSYVKPPSAKLTYSTMVFIRSMIVGESARALAKSCTIAIRYSTVRRQSEIRPGEPEPQILDYQTQQYKLFPLLAMAYAFTFVGQYMTKTYHRITADINQGDFSELPELHALSAGLKAFTTWAASTGIEVCRMSCGGHGYSCSSALPEIYVTFTPTCTYEGENTVMMLQTARYLTTVHTQLCVGVCRLVEMAAKSIQQELQRSKSQEDAWNSSAIDLVRASDAHCHYVVVKLFSAKLSEIGDTAIHSVLSTLALLYALQGIAQNSGDFLQASLLSVPQVLQVSVRIKELLSQLRPNAVALVDAFDYHDEMLKSVLGRYDGNVYENLFEWARRSPLNRTEVHESFHKYLKPLRSKL</sequence>
<dbReference type="GO" id="GO:0005777">
    <property type="term" value="C:peroxisome"/>
    <property type="evidence" value="ECO:0007669"/>
    <property type="project" value="UniProtKB-SubCell"/>
</dbReference>
<evidence type="ECO:0000256" key="16">
    <source>
        <dbReference type="ARBA" id="ARBA00036444"/>
    </source>
</evidence>
<evidence type="ECO:0000256" key="11">
    <source>
        <dbReference type="ARBA" id="ARBA00023140"/>
    </source>
</evidence>
<dbReference type="Gene3D" id="1.20.140.10">
    <property type="entry name" value="Butyryl-CoA Dehydrogenase, subunit A, domain 3"/>
    <property type="match status" value="2"/>
</dbReference>
<comment type="catalytic activity">
    <reaction evidence="17">
        <text>hexadecanedioyl-CoA + O2 = (2E)-hexadecenedioyl-CoA + H2O2</text>
        <dbReference type="Rhea" id="RHEA:40275"/>
        <dbReference type="ChEBI" id="CHEBI:15379"/>
        <dbReference type="ChEBI" id="CHEBI:16240"/>
        <dbReference type="ChEBI" id="CHEBI:77075"/>
        <dbReference type="ChEBI" id="CHEBI:77085"/>
    </reaction>
    <physiologicalReaction direction="left-to-right" evidence="17">
        <dbReference type="Rhea" id="RHEA:40276"/>
    </physiologicalReaction>
</comment>
<evidence type="ECO:0000256" key="19">
    <source>
        <dbReference type="ARBA" id="ARBA00036791"/>
    </source>
</evidence>
<dbReference type="GO" id="GO:0055088">
    <property type="term" value="P:lipid homeostasis"/>
    <property type="evidence" value="ECO:0007669"/>
    <property type="project" value="TreeGrafter"/>
</dbReference>
<dbReference type="GO" id="GO:0033540">
    <property type="term" value="P:fatty acid beta-oxidation using acyl-CoA oxidase"/>
    <property type="evidence" value="ECO:0007669"/>
    <property type="project" value="InterPro"/>
</dbReference>
<dbReference type="FunFam" id="1.20.140.10:FF:000007">
    <property type="entry name" value="Acyl-coenzyme A oxidase"/>
    <property type="match status" value="1"/>
</dbReference>
<comment type="catalytic activity">
    <reaction evidence="14">
        <text>a 2,3-saturated acyl-CoA + O2 = a (2E)-enoyl-CoA + H2O2</text>
        <dbReference type="Rhea" id="RHEA:38959"/>
        <dbReference type="ChEBI" id="CHEBI:15379"/>
        <dbReference type="ChEBI" id="CHEBI:16240"/>
        <dbReference type="ChEBI" id="CHEBI:58856"/>
        <dbReference type="ChEBI" id="CHEBI:65111"/>
        <dbReference type="EC" id="1.3.3.6"/>
    </reaction>
    <physiologicalReaction direction="left-to-right" evidence="14">
        <dbReference type="Rhea" id="RHEA:38960"/>
    </physiologicalReaction>
</comment>
<dbReference type="Pfam" id="PF01756">
    <property type="entry name" value="ACOX"/>
    <property type="match status" value="1"/>
</dbReference>
<feature type="domain" description="Acyl-CoA oxidase C-alpha1" evidence="31">
    <location>
        <begin position="289"/>
        <end position="449"/>
    </location>
</feature>
<evidence type="ECO:0000256" key="9">
    <source>
        <dbReference type="ARBA" id="ARBA00023002"/>
    </source>
</evidence>
<dbReference type="InterPro" id="IPR009100">
    <property type="entry name" value="AcylCoA_DH/oxidase_NM_dom_sf"/>
</dbReference>
<evidence type="ECO:0000256" key="24">
    <source>
        <dbReference type="ARBA" id="ARBA00048946"/>
    </source>
</evidence>
<evidence type="ECO:0000256" key="1">
    <source>
        <dbReference type="ARBA" id="ARBA00001974"/>
    </source>
</evidence>
<dbReference type="PANTHER" id="PTHR10909">
    <property type="entry name" value="ELECTRON TRANSPORT OXIDOREDUCTASE"/>
    <property type="match status" value="1"/>
</dbReference>
<dbReference type="InterPro" id="IPR036250">
    <property type="entry name" value="AcylCo_DH-like_C"/>
</dbReference>
<comment type="catalytic activity">
    <reaction evidence="18">
        <text>glutaryl-CoA + O2 = (2E)-glutaconyl-CoA + H2O2</text>
        <dbReference type="Rhea" id="RHEA:40315"/>
        <dbReference type="ChEBI" id="CHEBI:15379"/>
        <dbReference type="ChEBI" id="CHEBI:16240"/>
        <dbReference type="ChEBI" id="CHEBI:57353"/>
        <dbReference type="ChEBI" id="CHEBI:57378"/>
    </reaction>
    <physiologicalReaction direction="left-to-right" evidence="18">
        <dbReference type="Rhea" id="RHEA:40316"/>
    </physiologicalReaction>
</comment>
<keyword evidence="10" id="KW-0443">Lipid metabolism</keyword>
<comment type="catalytic activity">
    <reaction evidence="21">
        <text>octanoyl-CoA + O2 = (2E)-octenoyl-CoA + H2O2</text>
        <dbReference type="Rhea" id="RHEA:40175"/>
        <dbReference type="ChEBI" id="CHEBI:15379"/>
        <dbReference type="ChEBI" id="CHEBI:16240"/>
        <dbReference type="ChEBI" id="CHEBI:57386"/>
        <dbReference type="ChEBI" id="CHEBI:62242"/>
    </reaction>
    <physiologicalReaction direction="left-to-right" evidence="21">
        <dbReference type="Rhea" id="RHEA:40176"/>
    </physiologicalReaction>
</comment>
<dbReference type="FunFam" id="1.10.540.10:FF:000006">
    <property type="entry name" value="Acyl-coenzyme A oxidase"/>
    <property type="match status" value="1"/>
</dbReference>
<dbReference type="Pfam" id="PF14749">
    <property type="entry name" value="Acyl-CoA_ox_N"/>
    <property type="match status" value="1"/>
</dbReference>
<evidence type="ECO:0000256" key="27">
    <source>
        <dbReference type="PIRSR" id="PIRSR000168-2"/>
    </source>
</evidence>
<evidence type="ECO:0000256" key="12">
    <source>
        <dbReference type="ARBA" id="ARBA00036151"/>
    </source>
</evidence>
<gene>
    <name evidence="32" type="primary">ACOX1</name>
    <name evidence="32" type="synonym">acox1</name>
</gene>
<dbReference type="SUPFAM" id="SSF56645">
    <property type="entry name" value="Acyl-CoA dehydrogenase NM domain-like"/>
    <property type="match status" value="1"/>
</dbReference>
<comment type="catalytic activity">
    <reaction evidence="22">
        <text>tetracosanoyl-CoA + O2 = (2E)-tetracosenoyl-CoA + H2O2</text>
        <dbReference type="Rhea" id="RHEA:40319"/>
        <dbReference type="ChEBI" id="CHEBI:15379"/>
        <dbReference type="ChEBI" id="CHEBI:16240"/>
        <dbReference type="ChEBI" id="CHEBI:65052"/>
        <dbReference type="ChEBI" id="CHEBI:74693"/>
    </reaction>
    <physiologicalReaction direction="left-to-right" evidence="22">
        <dbReference type="Rhea" id="RHEA:40320"/>
    </physiologicalReaction>
</comment>
<dbReference type="FunFam" id="2.40.110.10:FF:000003">
    <property type="entry name" value="Acyl-coenzyme A oxidase"/>
    <property type="match status" value="1"/>
</dbReference>
<comment type="catalytic activity">
    <reaction evidence="15">
        <text>hexanoyl-CoA + O2 = (2E)-hexenoyl-CoA + H2O2</text>
        <dbReference type="Rhea" id="RHEA:40311"/>
        <dbReference type="ChEBI" id="CHEBI:15379"/>
        <dbReference type="ChEBI" id="CHEBI:16240"/>
        <dbReference type="ChEBI" id="CHEBI:62077"/>
        <dbReference type="ChEBI" id="CHEBI:62620"/>
    </reaction>
    <physiologicalReaction direction="left-to-right" evidence="15">
        <dbReference type="Rhea" id="RHEA:40312"/>
    </physiologicalReaction>
</comment>
<keyword evidence="33" id="KW-1185">Reference proteome</keyword>
<evidence type="ECO:0000256" key="14">
    <source>
        <dbReference type="ARBA" id="ARBA00036397"/>
    </source>
</evidence>
<keyword evidence="11" id="KW-0576">Peroxisome</keyword>
<feature type="domain" description="Acyl-CoA oxidase C-terminal" evidence="28">
    <location>
        <begin position="458"/>
        <end position="626"/>
    </location>
</feature>
<evidence type="ECO:0000256" key="20">
    <source>
        <dbReference type="ARBA" id="ARBA00036893"/>
    </source>
</evidence>
<reference evidence="32" key="1">
    <citation type="submission" date="2019-06" db="EMBL/GenBank/DDBJ databases">
        <authorList>
            <consortium name="Wellcome Sanger Institute Data Sharing"/>
        </authorList>
    </citation>
    <scope>NUCLEOTIDE SEQUENCE [LARGE SCALE GENOMIC DNA]</scope>
</reference>
<dbReference type="InterPro" id="IPR029320">
    <property type="entry name" value="Acyl-CoA_ox_N"/>
</dbReference>
<keyword evidence="8" id="KW-0276">Fatty acid metabolism</keyword>
<accession>A0A668AQU7</accession>
<keyword evidence="6 25" id="KW-0285">Flavoprotein</keyword>
<dbReference type="InterPro" id="IPR034171">
    <property type="entry name" value="ACO"/>
</dbReference>
<keyword evidence="9" id="KW-0560">Oxidoreductase</keyword>
<reference evidence="32" key="2">
    <citation type="submission" date="2025-08" db="UniProtKB">
        <authorList>
            <consortium name="Ensembl"/>
        </authorList>
    </citation>
    <scope>IDENTIFICATION</scope>
</reference>
<dbReference type="PIRSF" id="PIRSF000168">
    <property type="entry name" value="Acyl-CoA_oxidase"/>
    <property type="match status" value="1"/>
</dbReference>
<evidence type="ECO:0000256" key="15">
    <source>
        <dbReference type="ARBA" id="ARBA00036399"/>
    </source>
</evidence>
<dbReference type="InterPro" id="IPR037069">
    <property type="entry name" value="AcylCoA_DH/ox_N_sf"/>
</dbReference>
<evidence type="ECO:0000256" key="3">
    <source>
        <dbReference type="ARBA" id="ARBA00004846"/>
    </source>
</evidence>
<evidence type="ECO:0000256" key="7">
    <source>
        <dbReference type="ARBA" id="ARBA00022827"/>
    </source>
</evidence>
<comment type="catalytic activity">
    <reaction evidence="16">
        <text>(5Z,8Z,11Z,14Z,17Z)-eicosapentaenoyl-CoA + O2 = (2E,5Z,8Z,11Z,14Z,17Z)-eicosahexaenoyl-CoA + H2O2</text>
        <dbReference type="Rhea" id="RHEA:69643"/>
        <dbReference type="ChEBI" id="CHEBI:15379"/>
        <dbReference type="ChEBI" id="CHEBI:16240"/>
        <dbReference type="ChEBI" id="CHEBI:73862"/>
        <dbReference type="ChEBI" id="CHEBI:187901"/>
    </reaction>
    <physiologicalReaction direction="left-to-right" evidence="16">
        <dbReference type="Rhea" id="RHEA:69644"/>
    </physiologicalReaction>
</comment>
<evidence type="ECO:0000313" key="32">
    <source>
        <dbReference type="Ensembl" id="ENSMMDP00005047486.1"/>
    </source>
</evidence>
<comment type="catalytic activity">
    <reaction evidence="19">
        <text>dodecanoyl-CoA + O2 = (2E)-dodecenoyl-CoA + H2O2</text>
        <dbReference type="Rhea" id="RHEA:40171"/>
        <dbReference type="ChEBI" id="CHEBI:15379"/>
        <dbReference type="ChEBI" id="CHEBI:16240"/>
        <dbReference type="ChEBI" id="CHEBI:57330"/>
        <dbReference type="ChEBI" id="CHEBI:57375"/>
    </reaction>
    <physiologicalReaction direction="left-to-right" evidence="19">
        <dbReference type="Rhea" id="RHEA:40172"/>
    </physiologicalReaction>
</comment>
<dbReference type="GO" id="GO:0071949">
    <property type="term" value="F:FAD binding"/>
    <property type="evidence" value="ECO:0007669"/>
    <property type="project" value="InterPro"/>
</dbReference>
<evidence type="ECO:0000256" key="25">
    <source>
        <dbReference type="PIRNR" id="PIRNR000168"/>
    </source>
</evidence>
<dbReference type="AlphaFoldDB" id="A0A668AQU7"/>
<comment type="catalytic activity">
    <reaction evidence="20">
        <text>hexadecanoyl-CoA + O2 = (2E)-hexadecenoyl-CoA + H2O2</text>
        <dbReference type="Rhea" id="RHEA:40167"/>
        <dbReference type="ChEBI" id="CHEBI:15379"/>
        <dbReference type="ChEBI" id="CHEBI:16240"/>
        <dbReference type="ChEBI" id="CHEBI:57379"/>
        <dbReference type="ChEBI" id="CHEBI:61526"/>
    </reaction>
    <physiologicalReaction direction="left-to-right" evidence="20">
        <dbReference type="Rhea" id="RHEA:40168"/>
    </physiologicalReaction>
</comment>
<comment type="catalytic activity">
    <reaction evidence="23">
        <text>octadecanoyl-CoA + O2 = (2E)-octadecenoyl-CoA + H2O2</text>
        <dbReference type="Rhea" id="RHEA:38971"/>
        <dbReference type="ChEBI" id="CHEBI:15379"/>
        <dbReference type="ChEBI" id="CHEBI:16240"/>
        <dbReference type="ChEBI" id="CHEBI:57394"/>
        <dbReference type="ChEBI" id="CHEBI:71412"/>
    </reaction>
    <physiologicalReaction direction="left-to-right" evidence="23">
        <dbReference type="Rhea" id="RHEA:38972"/>
    </physiologicalReaction>
</comment>
<dbReference type="InterPro" id="IPR002655">
    <property type="entry name" value="Acyl-CoA_oxidase_C"/>
</dbReference>
<dbReference type="Proteomes" id="UP000472263">
    <property type="component" value="Chromosome 1"/>
</dbReference>
<feature type="binding site" evidence="27">
    <location>
        <position position="192"/>
    </location>
    <ligand>
        <name>FAD</name>
        <dbReference type="ChEBI" id="CHEBI:57692"/>
    </ligand>
</feature>
<evidence type="ECO:0000256" key="2">
    <source>
        <dbReference type="ARBA" id="ARBA00004275"/>
    </source>
</evidence>
<dbReference type="GeneTree" id="ENSGT00940000157287"/>
<dbReference type="Gene3D" id="1.10.540.10">
    <property type="entry name" value="Acyl-CoA dehydrogenase/oxidase, N-terminal domain"/>
    <property type="match status" value="1"/>
</dbReference>
<evidence type="ECO:0000256" key="22">
    <source>
        <dbReference type="ARBA" id="ARBA00048405"/>
    </source>
</evidence>
<comment type="catalytic activity">
    <reaction evidence="13">
        <text>(6Z,9Z,12Z,15Z,18Z,21Z)-tetracosahexaenoyl-CoA + O2 = (2E,6Z,9Z,12Z,15Z,18Z,21Z)-tetracosaheptaenoyl-CoA + H2O2</text>
        <dbReference type="Rhea" id="RHEA:39119"/>
        <dbReference type="ChEBI" id="CHEBI:15379"/>
        <dbReference type="ChEBI" id="CHEBI:16240"/>
        <dbReference type="ChEBI" id="CHEBI:74086"/>
        <dbReference type="ChEBI" id="CHEBI:76360"/>
    </reaction>
    <physiologicalReaction direction="left-to-right" evidence="13">
        <dbReference type="Rhea" id="RHEA:39120"/>
    </physiologicalReaction>
</comment>
<evidence type="ECO:0000256" key="26">
    <source>
        <dbReference type="PIRSR" id="PIRSR000168-1"/>
    </source>
</evidence>
<feature type="domain" description="Acyl-coenzyme A oxidase N-terminal" evidence="30">
    <location>
        <begin position="29"/>
        <end position="146"/>
    </location>
</feature>
<evidence type="ECO:0000259" key="29">
    <source>
        <dbReference type="Pfam" id="PF02770"/>
    </source>
</evidence>
<evidence type="ECO:0000256" key="23">
    <source>
        <dbReference type="ARBA" id="ARBA00048450"/>
    </source>
</evidence>
<comment type="pathway">
    <text evidence="3">Lipid metabolism; peroxisomal fatty acid beta-oxidation.</text>
</comment>
<evidence type="ECO:0000256" key="13">
    <source>
        <dbReference type="ARBA" id="ARBA00036338"/>
    </source>
</evidence>
<dbReference type="Pfam" id="PF02770">
    <property type="entry name" value="Acyl-CoA_dh_M"/>
    <property type="match status" value="1"/>
</dbReference>
<comment type="catalytic activity">
    <reaction evidence="12">
        <text>decanoyl-CoA + O2 = (2E)-decenoyl-CoA + H2O2</text>
        <dbReference type="Rhea" id="RHEA:40179"/>
        <dbReference type="ChEBI" id="CHEBI:15379"/>
        <dbReference type="ChEBI" id="CHEBI:16240"/>
        <dbReference type="ChEBI" id="CHEBI:61406"/>
        <dbReference type="ChEBI" id="CHEBI:61430"/>
    </reaction>
    <physiologicalReaction direction="left-to-right" evidence="12">
        <dbReference type="Rhea" id="RHEA:40180"/>
    </physiologicalReaction>
</comment>
<evidence type="ECO:0000256" key="8">
    <source>
        <dbReference type="ARBA" id="ARBA00022832"/>
    </source>
</evidence>
<evidence type="ECO:0000256" key="21">
    <source>
        <dbReference type="ARBA" id="ARBA00048334"/>
    </source>
</evidence>
<dbReference type="InterPro" id="IPR055060">
    <property type="entry name" value="ACOX_C_alpha1"/>
</dbReference>
<evidence type="ECO:0000256" key="5">
    <source>
        <dbReference type="ARBA" id="ARBA00022553"/>
    </source>
</evidence>
<dbReference type="GO" id="GO:0005504">
    <property type="term" value="F:fatty acid binding"/>
    <property type="evidence" value="ECO:0007669"/>
    <property type="project" value="InterPro"/>
</dbReference>
<name>A0A668AQU7_9TELE</name>
<dbReference type="Gene3D" id="2.40.110.10">
    <property type="entry name" value="Butyryl-CoA Dehydrogenase, subunit A, domain 2"/>
    <property type="match status" value="1"/>
</dbReference>
<evidence type="ECO:0000256" key="17">
    <source>
        <dbReference type="ARBA" id="ARBA00036704"/>
    </source>
</evidence>
<evidence type="ECO:0000259" key="31">
    <source>
        <dbReference type="Pfam" id="PF22924"/>
    </source>
</evidence>
<evidence type="ECO:0000256" key="18">
    <source>
        <dbReference type="ARBA" id="ARBA00036750"/>
    </source>
</evidence>
<dbReference type="Ensembl" id="ENSMMDT00005048429.1">
    <property type="protein sequence ID" value="ENSMMDP00005047486.1"/>
    <property type="gene ID" value="ENSMMDG00005021633.1"/>
</dbReference>
<organism evidence="32 33">
    <name type="scientific">Myripristis murdjan</name>
    <name type="common">pinecone soldierfish</name>
    <dbReference type="NCBI Taxonomy" id="586833"/>
    <lineage>
        <taxon>Eukaryota</taxon>
        <taxon>Metazoa</taxon>
        <taxon>Chordata</taxon>
        <taxon>Craniata</taxon>
        <taxon>Vertebrata</taxon>
        <taxon>Euteleostomi</taxon>
        <taxon>Actinopterygii</taxon>
        <taxon>Neopterygii</taxon>
        <taxon>Teleostei</taxon>
        <taxon>Neoteleostei</taxon>
        <taxon>Acanthomorphata</taxon>
        <taxon>Holocentriformes</taxon>
        <taxon>Holocentridae</taxon>
        <taxon>Myripristis</taxon>
    </lineage>
</organism>
<feature type="domain" description="Acyl-CoA oxidase/dehydrogenase middle" evidence="29">
    <location>
        <begin position="150"/>
        <end position="259"/>
    </location>
</feature>
<dbReference type="InterPro" id="IPR046373">
    <property type="entry name" value="Acyl-CoA_Oxase/DH_mid-dom_sf"/>
</dbReference>
<keyword evidence="5" id="KW-0597">Phosphoprotein</keyword>
<dbReference type="GO" id="GO:0003997">
    <property type="term" value="F:acyl-CoA oxidase activity"/>
    <property type="evidence" value="ECO:0007669"/>
    <property type="project" value="UniProtKB-EC"/>
</dbReference>
<dbReference type="PANTHER" id="PTHR10909:SF250">
    <property type="entry name" value="PEROXISOMAL ACYL-COENZYME A OXIDASE 1"/>
    <property type="match status" value="1"/>
</dbReference>
<comment type="similarity">
    <text evidence="4 25">Belongs to the acyl-CoA oxidase family.</text>
</comment>
<dbReference type="SUPFAM" id="SSF47203">
    <property type="entry name" value="Acyl-CoA dehydrogenase C-terminal domain-like"/>
    <property type="match status" value="2"/>
</dbReference>
<evidence type="ECO:0000313" key="33">
    <source>
        <dbReference type="Proteomes" id="UP000472263"/>
    </source>
</evidence>
<dbReference type="GO" id="GO:0000038">
    <property type="term" value="P:very long-chain fatty acid metabolic process"/>
    <property type="evidence" value="ECO:0007669"/>
    <property type="project" value="TreeGrafter"/>
</dbReference>
<feature type="active site" description="Proton acceptor" evidence="26">
    <location>
        <position position="435"/>
    </location>
</feature>